<feature type="signal peptide" evidence="1">
    <location>
        <begin position="1"/>
        <end position="28"/>
    </location>
</feature>
<dbReference type="AlphaFoldDB" id="A0A290Q9D6"/>
<protein>
    <recommendedName>
        <fullName evidence="4">Secreted protein</fullName>
    </recommendedName>
</protein>
<feature type="chain" id="PRO_5012064020" description="Secreted protein" evidence="1">
    <location>
        <begin position="29"/>
        <end position="133"/>
    </location>
</feature>
<proteinExistence type="predicted"/>
<sequence length="133" mass="14282">MRRAASFFALLLALVWLPATLHCGLEMAGVIGQADGCCHHEEAAPVSGEPAHCGQGFCGIVESGDYQPTQNFLKVPAPPSVLFVFCLIELAPELTPVPEIVASVDVEIPLEIRRTWHFTARAALSPRAPSFVC</sequence>
<name>A0A290Q9D6_9BACT</name>
<keyword evidence="3" id="KW-1185">Reference proteome</keyword>
<accession>A0A290Q9D6</accession>
<dbReference type="OrthoDB" id="196830at2"/>
<reference evidence="2 3" key="1">
    <citation type="submission" date="2017-09" db="EMBL/GenBank/DDBJ databases">
        <title>Complete genome sequence of Verrucomicrobial strain HZ-65, isolated from freshwater.</title>
        <authorList>
            <person name="Choi A."/>
        </authorList>
    </citation>
    <scope>NUCLEOTIDE SEQUENCE [LARGE SCALE GENOMIC DNA]</scope>
    <source>
        <strain evidence="2 3">HZ-65</strain>
    </source>
</reference>
<evidence type="ECO:0000313" key="3">
    <source>
        <dbReference type="Proteomes" id="UP000217265"/>
    </source>
</evidence>
<dbReference type="Proteomes" id="UP000217265">
    <property type="component" value="Chromosome"/>
</dbReference>
<dbReference type="EMBL" id="CP023344">
    <property type="protein sequence ID" value="ATC64857.1"/>
    <property type="molecule type" value="Genomic_DNA"/>
</dbReference>
<gene>
    <name evidence="2" type="ORF">CMV30_13265</name>
</gene>
<evidence type="ECO:0008006" key="4">
    <source>
        <dbReference type="Google" id="ProtNLM"/>
    </source>
</evidence>
<organism evidence="2 3">
    <name type="scientific">Nibricoccus aquaticus</name>
    <dbReference type="NCBI Taxonomy" id="2576891"/>
    <lineage>
        <taxon>Bacteria</taxon>
        <taxon>Pseudomonadati</taxon>
        <taxon>Verrucomicrobiota</taxon>
        <taxon>Opitutia</taxon>
        <taxon>Opitutales</taxon>
        <taxon>Opitutaceae</taxon>
        <taxon>Nibricoccus</taxon>
    </lineage>
</organism>
<dbReference type="RefSeq" id="WP_096056488.1">
    <property type="nucleotide sequence ID" value="NZ_CP023344.1"/>
</dbReference>
<evidence type="ECO:0000313" key="2">
    <source>
        <dbReference type="EMBL" id="ATC64857.1"/>
    </source>
</evidence>
<evidence type="ECO:0000256" key="1">
    <source>
        <dbReference type="SAM" id="SignalP"/>
    </source>
</evidence>
<dbReference type="KEGG" id="vbh:CMV30_13265"/>
<keyword evidence="1" id="KW-0732">Signal</keyword>